<evidence type="ECO:0000256" key="2">
    <source>
        <dbReference type="ARBA" id="ARBA00007809"/>
    </source>
</evidence>
<feature type="transmembrane region" description="Helical" evidence="11">
    <location>
        <begin position="41"/>
        <end position="60"/>
    </location>
</feature>
<reference evidence="12 13" key="1">
    <citation type="submission" date="2018-07" db="EMBL/GenBank/DDBJ databases">
        <title>Genome sequencing of oomycete isolates from Chile give support for New Zealand origin for Phytophthora kernoviae and make available the first Nothophytophthora sp. genome.</title>
        <authorList>
            <person name="Studholme D.J."/>
            <person name="Sanfuentes E."/>
            <person name="Panda P."/>
            <person name="Hill R."/>
            <person name="Sambles C."/>
            <person name="Grant M."/>
            <person name="Williams N.M."/>
            <person name="Mcdougal R.L."/>
        </authorList>
    </citation>
    <scope>NUCLEOTIDE SEQUENCE [LARGE SCALE GENOMIC DNA]</scope>
    <source>
        <strain evidence="12">Chile6</strain>
    </source>
</reference>
<evidence type="ECO:0000256" key="11">
    <source>
        <dbReference type="SAM" id="Phobius"/>
    </source>
</evidence>
<feature type="transmembrane region" description="Helical" evidence="11">
    <location>
        <begin position="66"/>
        <end position="90"/>
    </location>
</feature>
<dbReference type="PANTHER" id="PTHR10791:SF30">
    <property type="entry name" value="SUGAR TRANSPORTER SWEET1"/>
    <property type="match status" value="1"/>
</dbReference>
<keyword evidence="4" id="KW-1003">Cell membrane</keyword>
<evidence type="ECO:0008006" key="14">
    <source>
        <dbReference type="Google" id="ProtNLM"/>
    </source>
</evidence>
<accession>A0A3F2RJ64</accession>
<feature type="transmembrane region" description="Helical" evidence="11">
    <location>
        <begin position="130"/>
        <end position="150"/>
    </location>
</feature>
<dbReference type="PANTHER" id="PTHR10791">
    <property type="entry name" value="RAG1-ACTIVATING PROTEIN 1"/>
    <property type="match status" value="1"/>
</dbReference>
<evidence type="ECO:0000256" key="10">
    <source>
        <dbReference type="SAM" id="MobiDB-lite"/>
    </source>
</evidence>
<dbReference type="OrthoDB" id="409725at2759"/>
<dbReference type="FunFam" id="1.20.1280.290:FF:000007">
    <property type="entry name" value="Bidirectional sugar transporter SWEET7"/>
    <property type="match status" value="1"/>
</dbReference>
<name>A0A3F2RJ64_9STRA</name>
<keyword evidence="9 11" id="KW-0472">Membrane</keyword>
<evidence type="ECO:0000256" key="5">
    <source>
        <dbReference type="ARBA" id="ARBA00022597"/>
    </source>
</evidence>
<dbReference type="FunFam" id="1.20.1280.290:FF:000030">
    <property type="entry name" value="Bidirectional sugar transporter SWEET3b"/>
    <property type="match status" value="1"/>
</dbReference>
<keyword evidence="7" id="KW-0677">Repeat</keyword>
<keyword evidence="3" id="KW-0813">Transport</keyword>
<dbReference type="AlphaFoldDB" id="A0A3F2RJ64"/>
<dbReference type="Gene3D" id="1.20.1280.290">
    <property type="match status" value="2"/>
</dbReference>
<dbReference type="InterPro" id="IPR004316">
    <property type="entry name" value="SWEET_rpt"/>
</dbReference>
<comment type="subcellular location">
    <subcellularLocation>
        <location evidence="1">Cell membrane</location>
        <topology evidence="1">Multi-pass membrane protein</topology>
    </subcellularLocation>
</comment>
<sequence length="275" mass="30878">MFSHSTAVLVFRILAGMATTTMVSSPSLLMYRIHKQKHVGVASIIPIAALLGNSHMWMMYGYLTDNWFPVFSCFLYGNFCAIAFLSVYSYYTTDKRYVIRVLSVVLSVLALATVYVVIGRLGYTGQTRKQLSTVVGFISDVASICLYGAPMEKLFQVLKHKSAVFINVHMVIAGLANNTIWLIYGSLISNWFIISINILFVSLNTFTLFLYRAYDPKTHPLQDGWDTHPKDDDKVSVTIEMVPQMESMVSKKSLTSLPSPEYSSLASPVLHEPWN</sequence>
<keyword evidence="5" id="KW-0762">Sugar transport</keyword>
<feature type="transmembrane region" description="Helical" evidence="11">
    <location>
        <begin position="190"/>
        <end position="211"/>
    </location>
</feature>
<dbReference type="InterPro" id="IPR047664">
    <property type="entry name" value="SWEET"/>
</dbReference>
<dbReference type="EMBL" id="MBDO02000267">
    <property type="protein sequence ID" value="RLN58300.1"/>
    <property type="molecule type" value="Genomic_DNA"/>
</dbReference>
<dbReference type="GO" id="GO:0005886">
    <property type="term" value="C:plasma membrane"/>
    <property type="evidence" value="ECO:0007669"/>
    <property type="project" value="UniProtKB-SubCell"/>
</dbReference>
<keyword evidence="8 11" id="KW-1133">Transmembrane helix</keyword>
<feature type="compositionally biased region" description="Polar residues" evidence="10">
    <location>
        <begin position="255"/>
        <end position="266"/>
    </location>
</feature>
<gene>
    <name evidence="12" type="ORF">BBP00_00007066</name>
</gene>
<comment type="similarity">
    <text evidence="2">Belongs to the SWEET sugar transporter family.</text>
</comment>
<organism evidence="12 13">
    <name type="scientific">Phytophthora kernoviae</name>
    <dbReference type="NCBI Taxonomy" id="325452"/>
    <lineage>
        <taxon>Eukaryota</taxon>
        <taxon>Sar</taxon>
        <taxon>Stramenopiles</taxon>
        <taxon>Oomycota</taxon>
        <taxon>Peronosporomycetes</taxon>
        <taxon>Peronosporales</taxon>
        <taxon>Peronosporaceae</taxon>
        <taxon>Phytophthora</taxon>
    </lineage>
</organism>
<dbReference type="GO" id="GO:0051119">
    <property type="term" value="F:sugar transmembrane transporter activity"/>
    <property type="evidence" value="ECO:0007669"/>
    <property type="project" value="InterPro"/>
</dbReference>
<evidence type="ECO:0000313" key="12">
    <source>
        <dbReference type="EMBL" id="RLN58300.1"/>
    </source>
</evidence>
<evidence type="ECO:0000256" key="3">
    <source>
        <dbReference type="ARBA" id="ARBA00022448"/>
    </source>
</evidence>
<feature type="transmembrane region" description="Helical" evidence="11">
    <location>
        <begin position="97"/>
        <end position="118"/>
    </location>
</feature>
<evidence type="ECO:0000256" key="4">
    <source>
        <dbReference type="ARBA" id="ARBA00022475"/>
    </source>
</evidence>
<keyword evidence="6 11" id="KW-0812">Transmembrane</keyword>
<comment type="caution">
    <text evidence="12">The sequence shown here is derived from an EMBL/GenBank/DDBJ whole genome shotgun (WGS) entry which is preliminary data.</text>
</comment>
<feature type="transmembrane region" description="Helical" evidence="11">
    <location>
        <begin position="162"/>
        <end position="184"/>
    </location>
</feature>
<feature type="transmembrane region" description="Helical" evidence="11">
    <location>
        <begin position="6"/>
        <end position="29"/>
    </location>
</feature>
<feature type="region of interest" description="Disordered" evidence="10">
    <location>
        <begin position="255"/>
        <end position="275"/>
    </location>
</feature>
<evidence type="ECO:0000313" key="13">
    <source>
        <dbReference type="Proteomes" id="UP000277300"/>
    </source>
</evidence>
<dbReference type="Proteomes" id="UP000277300">
    <property type="component" value="Unassembled WGS sequence"/>
</dbReference>
<evidence type="ECO:0000256" key="7">
    <source>
        <dbReference type="ARBA" id="ARBA00022737"/>
    </source>
</evidence>
<evidence type="ECO:0000256" key="1">
    <source>
        <dbReference type="ARBA" id="ARBA00004651"/>
    </source>
</evidence>
<evidence type="ECO:0000256" key="8">
    <source>
        <dbReference type="ARBA" id="ARBA00022989"/>
    </source>
</evidence>
<evidence type="ECO:0000256" key="9">
    <source>
        <dbReference type="ARBA" id="ARBA00023136"/>
    </source>
</evidence>
<evidence type="ECO:0000256" key="6">
    <source>
        <dbReference type="ARBA" id="ARBA00022692"/>
    </source>
</evidence>
<protein>
    <recommendedName>
        <fullName evidence="14">Bidirectional sugar transporter SWEET</fullName>
    </recommendedName>
</protein>
<proteinExistence type="inferred from homology"/>
<dbReference type="Pfam" id="PF03083">
    <property type="entry name" value="MtN3_slv"/>
    <property type="match status" value="2"/>
</dbReference>